<accession>A0A9P3GGU7</accession>
<feature type="region of interest" description="Disordered" evidence="1">
    <location>
        <begin position="1"/>
        <end position="35"/>
    </location>
</feature>
<keyword evidence="3" id="KW-1185">Reference proteome</keyword>
<dbReference type="Proteomes" id="UP000703269">
    <property type="component" value="Unassembled WGS sequence"/>
</dbReference>
<proteinExistence type="predicted"/>
<reference evidence="2 3" key="1">
    <citation type="submission" date="2021-08" db="EMBL/GenBank/DDBJ databases">
        <title>Draft Genome Sequence of Phanerochaete sordida strain YK-624.</title>
        <authorList>
            <person name="Mori T."/>
            <person name="Dohra H."/>
            <person name="Suzuki T."/>
            <person name="Kawagishi H."/>
            <person name="Hirai H."/>
        </authorList>
    </citation>
    <scope>NUCLEOTIDE SEQUENCE [LARGE SCALE GENOMIC DNA]</scope>
    <source>
        <strain evidence="2 3">YK-624</strain>
    </source>
</reference>
<gene>
    <name evidence="2" type="ORF">PsYK624_108440</name>
</gene>
<name>A0A9P3GGU7_9APHY</name>
<evidence type="ECO:0000256" key="1">
    <source>
        <dbReference type="SAM" id="MobiDB-lite"/>
    </source>
</evidence>
<organism evidence="2 3">
    <name type="scientific">Phanerochaete sordida</name>
    <dbReference type="NCBI Taxonomy" id="48140"/>
    <lineage>
        <taxon>Eukaryota</taxon>
        <taxon>Fungi</taxon>
        <taxon>Dikarya</taxon>
        <taxon>Basidiomycota</taxon>
        <taxon>Agaricomycotina</taxon>
        <taxon>Agaricomycetes</taxon>
        <taxon>Polyporales</taxon>
        <taxon>Phanerochaetaceae</taxon>
        <taxon>Phanerochaete</taxon>
    </lineage>
</organism>
<protein>
    <submittedName>
        <fullName evidence="2">Uncharacterized protein</fullName>
    </submittedName>
</protein>
<evidence type="ECO:0000313" key="2">
    <source>
        <dbReference type="EMBL" id="GJE94673.1"/>
    </source>
</evidence>
<dbReference type="EMBL" id="BPQB01000042">
    <property type="protein sequence ID" value="GJE94673.1"/>
    <property type="molecule type" value="Genomic_DNA"/>
</dbReference>
<dbReference type="AlphaFoldDB" id="A0A9P3GGU7"/>
<comment type="caution">
    <text evidence="2">The sequence shown here is derived from an EMBL/GenBank/DDBJ whole genome shotgun (WGS) entry which is preliminary data.</text>
</comment>
<sequence>MPEHRAPSKFSATQQSCLAADPAVERETRGAQTTLLDPRPQLSARRRIVCHALLRGLRMHFGFGAERTSRRQLRHGLLPSVVEREMSSYQQGRRTCL</sequence>
<evidence type="ECO:0000313" key="3">
    <source>
        <dbReference type="Proteomes" id="UP000703269"/>
    </source>
</evidence>